<comment type="caution">
    <text evidence="6">The sequence shown here is derived from an EMBL/GenBank/DDBJ whole genome shotgun (WGS) entry which is preliminary data.</text>
</comment>
<accession>A0AAD4MU07</accession>
<evidence type="ECO:0000313" key="6">
    <source>
        <dbReference type="EMBL" id="KAI1706814.1"/>
    </source>
</evidence>
<keyword evidence="7" id="KW-1185">Reference proteome</keyword>
<dbReference type="Gene3D" id="3.40.395.10">
    <property type="entry name" value="Adenoviral Proteinase, Chain A"/>
    <property type="match status" value="1"/>
</dbReference>
<feature type="region of interest" description="Disordered" evidence="4">
    <location>
        <begin position="155"/>
        <end position="198"/>
    </location>
</feature>
<dbReference type="EMBL" id="JAKKPZ010000045">
    <property type="protein sequence ID" value="KAI1706814.1"/>
    <property type="molecule type" value="Genomic_DNA"/>
</dbReference>
<feature type="region of interest" description="Disordered" evidence="4">
    <location>
        <begin position="501"/>
        <end position="599"/>
    </location>
</feature>
<evidence type="ECO:0000256" key="1">
    <source>
        <dbReference type="ARBA" id="ARBA00005234"/>
    </source>
</evidence>
<feature type="compositionally biased region" description="Basic and acidic residues" evidence="4">
    <location>
        <begin position="568"/>
        <end position="585"/>
    </location>
</feature>
<feature type="compositionally biased region" description="Acidic residues" evidence="4">
    <location>
        <begin position="163"/>
        <end position="182"/>
    </location>
</feature>
<dbReference type="Proteomes" id="UP001201812">
    <property type="component" value="Unassembled WGS sequence"/>
</dbReference>
<sequence>MIFSCPIILYLSLPPGDNPRLKYPRLIHKDISVQRTYTHCVPKVSIPETILSVQMNPTGMYFKLHVVTEKKNVQRLSGCFGSLLSSKPGAVTHFADIITEMTDGNGDTKTNAQRLSNFGSLFSRKPGTVTHFADIISETSDGNVPGICANTISKSKTANTETSPEELTTEGTIEIDNDDDSDTAPTTSRPRINDPNNPYAYQCNLSQEKLDKLANDDDEKMDDDSLKAFLNILRIESAKPVIMVSSHYRNRAPRLGLTKSLYDGDLENFEIAIIPIHMPSTEAAHWVLGIYRRNESILYYDSLGITYGMVKTEHGMTLELVTDWVSETLKSAVRDITRDTQLDPKIEAVPLDGPQFDHYRPKYRINPQMDGVNCGFHIALIAEAFLMNNGEVFSENFDIAAERTRILDILSGLRDDNYRYIPRSAHTTPKDADIDQEMQQLDNYMNTSGKISNSCENAAMEKKSDTKAITNDHANAPVGMPEKKNQFGENTEEFILENDCPKASNQEQSPDSATNSDEGLPDPAQEVEVNPLTMPTDQKPIHSKRTEVSEKTNSEANAQPKTNVQRENLSRDVPQEDAKKKENETPKSNNESSAENENLRKKVQKLEENLAQFQEQLKQLQFEKDQNCSKATTQNIALESARPVTEEICNAPAIIETSPEAIPDPTDYPALTDFQLTFSPVVNQQHDINGKSMEKREVAPNYGLSHHNSINLNPGTVSSATMDNGCEINTGDHFQTASEDVQVSHLARAIMTTDQVSDNGNTRLSQQNEVHSAVDSNASNNTTATATSISTQTLKYAKVSNKQIGSRASKPVITPQLPLQGEEMPHKLRLRDRKQINYCDGNSDTGHDLPVEIKRSRLSRVSFTLLDQTRKVKGGPFPSERALMRGCIIGSKLSCWMIHILLPASLAVYPNCGNDGSKV</sequence>
<feature type="domain" description="Ubiquitin-like protease family profile" evidence="5">
    <location>
        <begin position="203"/>
        <end position="385"/>
    </location>
</feature>
<organism evidence="6 7">
    <name type="scientific">Ditylenchus destructor</name>
    <dbReference type="NCBI Taxonomy" id="166010"/>
    <lineage>
        <taxon>Eukaryota</taxon>
        <taxon>Metazoa</taxon>
        <taxon>Ecdysozoa</taxon>
        <taxon>Nematoda</taxon>
        <taxon>Chromadorea</taxon>
        <taxon>Rhabditida</taxon>
        <taxon>Tylenchina</taxon>
        <taxon>Tylenchomorpha</taxon>
        <taxon>Sphaerularioidea</taxon>
        <taxon>Anguinidae</taxon>
        <taxon>Anguininae</taxon>
        <taxon>Ditylenchus</taxon>
    </lineage>
</organism>
<feature type="compositionally biased region" description="Basic and acidic residues" evidence="4">
    <location>
        <begin position="544"/>
        <end position="553"/>
    </location>
</feature>
<proteinExistence type="inferred from homology"/>
<keyword evidence="3" id="KW-0378">Hydrolase</keyword>
<feature type="compositionally biased region" description="Polar residues" evidence="4">
    <location>
        <begin position="503"/>
        <end position="517"/>
    </location>
</feature>
<dbReference type="InterPro" id="IPR003653">
    <property type="entry name" value="Peptidase_C48_C"/>
</dbReference>
<evidence type="ECO:0000256" key="4">
    <source>
        <dbReference type="SAM" id="MobiDB-lite"/>
    </source>
</evidence>
<protein>
    <recommendedName>
        <fullName evidence="5">Ubiquitin-like protease family profile domain-containing protein</fullName>
    </recommendedName>
</protein>
<feature type="compositionally biased region" description="Polar residues" evidence="4">
    <location>
        <begin position="183"/>
        <end position="196"/>
    </location>
</feature>
<evidence type="ECO:0000256" key="2">
    <source>
        <dbReference type="ARBA" id="ARBA00022670"/>
    </source>
</evidence>
<evidence type="ECO:0000256" key="3">
    <source>
        <dbReference type="ARBA" id="ARBA00022801"/>
    </source>
</evidence>
<feature type="compositionally biased region" description="Polar residues" evidence="4">
    <location>
        <begin position="554"/>
        <end position="567"/>
    </location>
</feature>
<dbReference type="SUPFAM" id="SSF54001">
    <property type="entry name" value="Cysteine proteinases"/>
    <property type="match status" value="1"/>
</dbReference>
<dbReference type="AlphaFoldDB" id="A0AAD4MU07"/>
<gene>
    <name evidence="6" type="ORF">DdX_12808</name>
</gene>
<dbReference type="InterPro" id="IPR038765">
    <property type="entry name" value="Papain-like_cys_pep_sf"/>
</dbReference>
<reference evidence="6" key="1">
    <citation type="submission" date="2022-01" db="EMBL/GenBank/DDBJ databases">
        <title>Genome Sequence Resource for Two Populations of Ditylenchus destructor, the Migratory Endoparasitic Phytonematode.</title>
        <authorList>
            <person name="Zhang H."/>
            <person name="Lin R."/>
            <person name="Xie B."/>
        </authorList>
    </citation>
    <scope>NUCLEOTIDE SEQUENCE</scope>
    <source>
        <strain evidence="6">BazhouSP</strain>
    </source>
</reference>
<name>A0AAD4MU07_9BILA</name>
<evidence type="ECO:0000259" key="5">
    <source>
        <dbReference type="PROSITE" id="PS50600"/>
    </source>
</evidence>
<dbReference type="PROSITE" id="PS50600">
    <property type="entry name" value="ULP_PROTEASE"/>
    <property type="match status" value="1"/>
</dbReference>
<dbReference type="GO" id="GO:0006508">
    <property type="term" value="P:proteolysis"/>
    <property type="evidence" value="ECO:0007669"/>
    <property type="project" value="UniProtKB-KW"/>
</dbReference>
<comment type="similarity">
    <text evidence="1">Belongs to the peptidase C48 family.</text>
</comment>
<keyword evidence="2" id="KW-0645">Protease</keyword>
<evidence type="ECO:0000313" key="7">
    <source>
        <dbReference type="Proteomes" id="UP001201812"/>
    </source>
</evidence>
<dbReference type="GO" id="GO:0008234">
    <property type="term" value="F:cysteine-type peptidase activity"/>
    <property type="evidence" value="ECO:0007669"/>
    <property type="project" value="InterPro"/>
</dbReference>